<dbReference type="EMBL" id="CP049332">
    <property type="protein sequence ID" value="QIH43565.1"/>
    <property type="molecule type" value="Genomic_DNA"/>
</dbReference>
<dbReference type="AlphaFoldDB" id="A0A6G7CN90"/>
<keyword evidence="2" id="KW-1185">Reference proteome</keyword>
<dbReference type="KEGG" id="vzi:G5S32_16355"/>
<name>A0A6G7CN90_9VIBR</name>
<sequence length="268" mass="29482">MRKEIRLGLLALIIGGCGGGDGGSNTQSATNIGVSGSTDIEGRWSAAYLSPYESPPVIDVSPRGVFILRGQEGRVDPDQYNNEKSFEVIGKFEGESVLVGTATTRIDPRHDSPDQGLYYETITITGQLDTVPTTLRFSSQYLFDDIDFNFTVKVNGNSPLMSVNQIKDKIVSIDADYYVSNIHFNEESLLVMDVYALSGNSEAPYRQNCEVTATVEPFQAAIGSGVQRHYYDVIQESTDCSDMLTLYAVITWNSDSDSIAIQTNHDNW</sequence>
<reference evidence="1 2" key="1">
    <citation type="submission" date="2020-02" db="EMBL/GenBank/DDBJ databases">
        <title>A complete genome of a marine bacterium Vibrio sp. ZWAL4003 isolated from the mangrove sediment with the ability to degrade polysaccharides.</title>
        <authorList>
            <person name="Wu J."/>
            <person name="Qu W."/>
            <person name="Zeng R."/>
        </authorList>
    </citation>
    <scope>NUCLEOTIDE SEQUENCE [LARGE SCALE GENOMIC DNA]</scope>
    <source>
        <strain evidence="1 2">ZWAL4003</strain>
    </source>
</reference>
<dbReference type="Proteomes" id="UP000503003">
    <property type="component" value="Chromosome 2"/>
</dbReference>
<dbReference type="RefSeq" id="WP_165313157.1">
    <property type="nucleotide sequence ID" value="NZ_CP049332.1"/>
</dbReference>
<evidence type="ECO:0000313" key="2">
    <source>
        <dbReference type="Proteomes" id="UP000503003"/>
    </source>
</evidence>
<evidence type="ECO:0000313" key="1">
    <source>
        <dbReference type="EMBL" id="QIH43565.1"/>
    </source>
</evidence>
<dbReference type="PROSITE" id="PS51257">
    <property type="entry name" value="PROKAR_LIPOPROTEIN"/>
    <property type="match status" value="1"/>
</dbReference>
<accession>A0A6G7CN90</accession>
<gene>
    <name evidence="1" type="ORF">G5S32_16355</name>
</gene>
<evidence type="ECO:0008006" key="3">
    <source>
        <dbReference type="Google" id="ProtNLM"/>
    </source>
</evidence>
<proteinExistence type="predicted"/>
<protein>
    <recommendedName>
        <fullName evidence="3">Lipoprotein</fullName>
    </recommendedName>
</protein>
<organism evidence="1 2">
    <name type="scientific">Vibrio ziniensis</name>
    <dbReference type="NCBI Taxonomy" id="2711221"/>
    <lineage>
        <taxon>Bacteria</taxon>
        <taxon>Pseudomonadati</taxon>
        <taxon>Pseudomonadota</taxon>
        <taxon>Gammaproteobacteria</taxon>
        <taxon>Vibrionales</taxon>
        <taxon>Vibrionaceae</taxon>
        <taxon>Vibrio</taxon>
    </lineage>
</organism>